<dbReference type="Proteomes" id="UP001150904">
    <property type="component" value="Unassembled WGS sequence"/>
</dbReference>
<keyword evidence="2" id="KW-0479">Metal-binding</keyword>
<evidence type="ECO:0000256" key="4">
    <source>
        <dbReference type="ARBA" id="ARBA00022771"/>
    </source>
</evidence>
<evidence type="ECO:0000256" key="1">
    <source>
        <dbReference type="ARBA" id="ARBA00004123"/>
    </source>
</evidence>
<protein>
    <recommendedName>
        <fullName evidence="7">Xylanolytic transcriptional activator regulatory domain-containing protein</fullName>
    </recommendedName>
</protein>
<organism evidence="8 9">
    <name type="scientific">Penicillium cinerascens</name>
    <dbReference type="NCBI Taxonomy" id="70096"/>
    <lineage>
        <taxon>Eukaryota</taxon>
        <taxon>Fungi</taxon>
        <taxon>Dikarya</taxon>
        <taxon>Ascomycota</taxon>
        <taxon>Pezizomycotina</taxon>
        <taxon>Eurotiomycetes</taxon>
        <taxon>Eurotiomycetidae</taxon>
        <taxon>Eurotiales</taxon>
        <taxon>Aspergillaceae</taxon>
        <taxon>Penicillium</taxon>
    </lineage>
</organism>
<evidence type="ECO:0000256" key="3">
    <source>
        <dbReference type="ARBA" id="ARBA00022737"/>
    </source>
</evidence>
<dbReference type="GO" id="GO:0005634">
    <property type="term" value="C:nucleus"/>
    <property type="evidence" value="ECO:0007669"/>
    <property type="project" value="UniProtKB-SubCell"/>
</dbReference>
<keyword evidence="6" id="KW-0539">Nucleus</keyword>
<evidence type="ECO:0000313" key="9">
    <source>
        <dbReference type="Proteomes" id="UP001150904"/>
    </source>
</evidence>
<dbReference type="GO" id="GO:0006351">
    <property type="term" value="P:DNA-templated transcription"/>
    <property type="evidence" value="ECO:0007669"/>
    <property type="project" value="InterPro"/>
</dbReference>
<name>A0A9W9NA63_9EURO</name>
<proteinExistence type="predicted"/>
<dbReference type="GO" id="GO:0008270">
    <property type="term" value="F:zinc ion binding"/>
    <property type="evidence" value="ECO:0007669"/>
    <property type="project" value="UniProtKB-KW"/>
</dbReference>
<dbReference type="AlphaFoldDB" id="A0A9W9NA63"/>
<dbReference type="PANTHER" id="PTHR40626:SF11">
    <property type="entry name" value="ZINC FINGER PROTEIN YPR022C"/>
    <property type="match status" value="1"/>
</dbReference>
<dbReference type="InterPro" id="IPR051059">
    <property type="entry name" value="VerF-like"/>
</dbReference>
<dbReference type="PANTHER" id="PTHR40626">
    <property type="entry name" value="MIP31509P"/>
    <property type="match status" value="1"/>
</dbReference>
<dbReference type="InterPro" id="IPR007219">
    <property type="entry name" value="XnlR_reg_dom"/>
</dbReference>
<gene>
    <name evidence="8" type="ORF">N7498_002523</name>
</gene>
<dbReference type="EMBL" id="JAPQKR010000005">
    <property type="protein sequence ID" value="KAJ5216116.1"/>
    <property type="molecule type" value="Genomic_DNA"/>
</dbReference>
<comment type="caution">
    <text evidence="8">The sequence shown here is derived from an EMBL/GenBank/DDBJ whole genome shotgun (WGS) entry which is preliminary data.</text>
</comment>
<keyword evidence="3" id="KW-0677">Repeat</keyword>
<sequence>MFSFAIAGTILQRTAKILIGQNSSITPTNPFEGVSHEEANGISIIGHLDEIPIPPAITENALSIPMHSLSESQELSAIKGLQDHGSPYAIARGDLNNEFLNMIFSSSHESQLPVSSLSHQTMVYSSGEGHFESSPIHAIANDGSTSRSDATYQGETRMQAIWPGRSQRTSHPQFWHDIAFGSSSNIFATYNSRLESEASNQTRIDGTAPEISLSDDCKGRLRGLKRNFLVCGCNNIFDDGAACERRYLCINTTDILDQGLYLYAHKYQPAYPILHTATFNPENVPELLLFVMCMIGASFLKTEEAAAFIRNTYPAILNEVYARVISATVVSQTPVDILGDLVLAHHMLFLFISTGVHSLSVNLPQLNDLYEASNCHRWSQLLTETSTNNNILELSSHHFSLPDLRGPIHAFSMYGLLCSVLLRVSADIYRLVSSSDIVLEGQHHHIPWGICQFDKRANIAAPLLTSLIRVYDQTLRNSNPNCIVIWHSVCILLTVDVNVLARAAGRDGPESMTDARRILQNWTNTAASRRACLHAVQVFRTLAHRKPADGTAFQSVRTLFMSALLLGLYILLGPDSIASEHSDGSSPLDLANPDIDWKAIGNVGMSDPVSSPPSAESVDLEDASIRFIRHGGPIIIDGKNYRPGPRHAKRIILDFAGLLDEVGTYWMADYARLLYMIHDTMAEPTGAS</sequence>
<dbReference type="RefSeq" id="XP_058311929.1">
    <property type="nucleotide sequence ID" value="XM_058449585.1"/>
</dbReference>
<comment type="subcellular location">
    <subcellularLocation>
        <location evidence="1">Nucleus</location>
    </subcellularLocation>
</comment>
<dbReference type="GO" id="GO:0000978">
    <property type="term" value="F:RNA polymerase II cis-regulatory region sequence-specific DNA binding"/>
    <property type="evidence" value="ECO:0007669"/>
    <property type="project" value="InterPro"/>
</dbReference>
<reference evidence="8" key="1">
    <citation type="submission" date="2022-12" db="EMBL/GenBank/DDBJ databases">
        <authorList>
            <person name="Petersen C."/>
        </authorList>
    </citation>
    <scope>NUCLEOTIDE SEQUENCE</scope>
    <source>
        <strain evidence="8">IBT 15544</strain>
    </source>
</reference>
<dbReference type="Pfam" id="PF04082">
    <property type="entry name" value="Fungal_trans"/>
    <property type="match status" value="1"/>
</dbReference>
<reference evidence="8" key="2">
    <citation type="journal article" date="2023" name="IMA Fungus">
        <title>Comparative genomic study of the Penicillium genus elucidates a diverse pangenome and 15 lateral gene transfer events.</title>
        <authorList>
            <person name="Petersen C."/>
            <person name="Sorensen T."/>
            <person name="Nielsen M.R."/>
            <person name="Sondergaard T.E."/>
            <person name="Sorensen J.L."/>
            <person name="Fitzpatrick D.A."/>
            <person name="Frisvad J.C."/>
            <person name="Nielsen K.L."/>
        </authorList>
    </citation>
    <scope>NUCLEOTIDE SEQUENCE</scope>
    <source>
        <strain evidence="8">IBT 15544</strain>
    </source>
</reference>
<keyword evidence="9" id="KW-1185">Reference proteome</keyword>
<keyword evidence="4" id="KW-0863">Zinc-finger</keyword>
<accession>A0A9W9NA63</accession>
<dbReference type="GO" id="GO:0000981">
    <property type="term" value="F:DNA-binding transcription factor activity, RNA polymerase II-specific"/>
    <property type="evidence" value="ECO:0007669"/>
    <property type="project" value="InterPro"/>
</dbReference>
<evidence type="ECO:0000259" key="7">
    <source>
        <dbReference type="Pfam" id="PF04082"/>
    </source>
</evidence>
<dbReference type="GeneID" id="83176886"/>
<dbReference type="OrthoDB" id="10018191at2759"/>
<evidence type="ECO:0000256" key="2">
    <source>
        <dbReference type="ARBA" id="ARBA00022723"/>
    </source>
</evidence>
<evidence type="ECO:0000256" key="5">
    <source>
        <dbReference type="ARBA" id="ARBA00022833"/>
    </source>
</evidence>
<keyword evidence="5" id="KW-0862">Zinc</keyword>
<evidence type="ECO:0000313" key="8">
    <source>
        <dbReference type="EMBL" id="KAJ5216116.1"/>
    </source>
</evidence>
<evidence type="ECO:0000256" key="6">
    <source>
        <dbReference type="ARBA" id="ARBA00023242"/>
    </source>
</evidence>
<feature type="domain" description="Xylanolytic transcriptional activator regulatory" evidence="7">
    <location>
        <begin position="261"/>
        <end position="313"/>
    </location>
</feature>
<dbReference type="GO" id="GO:0000785">
    <property type="term" value="C:chromatin"/>
    <property type="evidence" value="ECO:0007669"/>
    <property type="project" value="TreeGrafter"/>
</dbReference>